<accession>A0A8S0YLG4</accession>
<gene>
    <name evidence="7" type="ORF">APLA_LOCUS55</name>
</gene>
<dbReference type="InterPro" id="IPR002110">
    <property type="entry name" value="Ankyrin_rpt"/>
</dbReference>
<comment type="caution">
    <text evidence="7">The sequence shown here is derived from an EMBL/GenBank/DDBJ whole genome shotgun (WGS) entry which is preliminary data.</text>
</comment>
<name>A0A8S0YLG4_ARCPL</name>
<dbReference type="PANTHER" id="PTHR24119">
    <property type="entry name" value="ACYL-COA-BINDING DOMAIN-CONTAINING PROTEIN 6"/>
    <property type="match status" value="1"/>
</dbReference>
<organism evidence="7 8">
    <name type="scientific">Arctia plantaginis</name>
    <name type="common">Wood tiger moth</name>
    <name type="synonym">Phalaena plantaginis</name>
    <dbReference type="NCBI Taxonomy" id="874455"/>
    <lineage>
        <taxon>Eukaryota</taxon>
        <taxon>Metazoa</taxon>
        <taxon>Ecdysozoa</taxon>
        <taxon>Arthropoda</taxon>
        <taxon>Hexapoda</taxon>
        <taxon>Insecta</taxon>
        <taxon>Pterygota</taxon>
        <taxon>Neoptera</taxon>
        <taxon>Endopterygota</taxon>
        <taxon>Lepidoptera</taxon>
        <taxon>Glossata</taxon>
        <taxon>Ditrysia</taxon>
        <taxon>Noctuoidea</taxon>
        <taxon>Erebidae</taxon>
        <taxon>Arctiinae</taxon>
        <taxon>Arctia</taxon>
    </lineage>
</organism>
<dbReference type="PANTHER" id="PTHR24119:SF0">
    <property type="entry name" value="ACYL-COA-BINDING DOMAIN-CONTAINING PROTEIN 6"/>
    <property type="match status" value="1"/>
</dbReference>
<dbReference type="InterPro" id="IPR035984">
    <property type="entry name" value="Acyl-CoA-binding_sf"/>
</dbReference>
<dbReference type="InterPro" id="IPR000582">
    <property type="entry name" value="Acyl-CoA-binding_protein"/>
</dbReference>
<evidence type="ECO:0000256" key="2">
    <source>
        <dbReference type="ARBA" id="ARBA00022737"/>
    </source>
</evidence>
<dbReference type="Proteomes" id="UP000494106">
    <property type="component" value="Unassembled WGS sequence"/>
</dbReference>
<protein>
    <recommendedName>
        <fullName evidence="1">Acyl-CoA-binding domain-containing protein 6</fullName>
    </recommendedName>
</protein>
<keyword evidence="2" id="KW-0677">Repeat</keyword>
<evidence type="ECO:0000256" key="4">
    <source>
        <dbReference type="ARBA" id="ARBA00023121"/>
    </source>
</evidence>
<keyword evidence="3 5" id="KW-0040">ANK repeat</keyword>
<evidence type="ECO:0000256" key="5">
    <source>
        <dbReference type="PROSITE-ProRule" id="PRU00023"/>
    </source>
</evidence>
<keyword evidence="8" id="KW-1185">Reference proteome</keyword>
<reference evidence="7 8" key="1">
    <citation type="submission" date="2020-04" db="EMBL/GenBank/DDBJ databases">
        <authorList>
            <person name="Wallbank WR R."/>
            <person name="Pardo Diaz C."/>
            <person name="Kozak K."/>
            <person name="Martin S."/>
            <person name="Jiggins C."/>
            <person name="Moest M."/>
            <person name="Warren A I."/>
            <person name="Byers J.R.P. K."/>
            <person name="Montejo-Kovacevich G."/>
            <person name="Yen C E."/>
        </authorList>
    </citation>
    <scope>NUCLEOTIDE SEQUENCE [LARGE SCALE GENOMIC DNA]</scope>
</reference>
<dbReference type="Pfam" id="PF12796">
    <property type="entry name" value="Ank_2"/>
    <property type="match status" value="1"/>
</dbReference>
<dbReference type="SMART" id="SM00248">
    <property type="entry name" value="ANK"/>
    <property type="match status" value="2"/>
</dbReference>
<dbReference type="Pfam" id="PF00887">
    <property type="entry name" value="ACBP"/>
    <property type="match status" value="1"/>
</dbReference>
<dbReference type="SUPFAM" id="SSF47027">
    <property type="entry name" value="Acyl-CoA binding protein"/>
    <property type="match status" value="1"/>
</dbReference>
<evidence type="ECO:0000313" key="8">
    <source>
        <dbReference type="Proteomes" id="UP000494106"/>
    </source>
</evidence>
<dbReference type="PROSITE" id="PS50088">
    <property type="entry name" value="ANK_REPEAT"/>
    <property type="match status" value="2"/>
</dbReference>
<feature type="repeat" description="ANK" evidence="5">
    <location>
        <begin position="203"/>
        <end position="230"/>
    </location>
</feature>
<evidence type="ECO:0000256" key="3">
    <source>
        <dbReference type="ARBA" id="ARBA00023043"/>
    </source>
</evidence>
<dbReference type="OrthoDB" id="10254927at2759"/>
<dbReference type="InterPro" id="IPR014352">
    <property type="entry name" value="FERM/acyl-CoA-bd_prot_sf"/>
</dbReference>
<evidence type="ECO:0000256" key="1">
    <source>
        <dbReference type="ARBA" id="ARBA00018419"/>
    </source>
</evidence>
<sequence>MAEALPDYPDSDFSDDDQSPLDISFNKAADHMKKLASSLDNNQLLELYSLYKQGTEGKCNIPKPGWLDGRGRRKWDAWKSLGDLPSDVAKEKYIALVQKYAPELTDLNVNNETGAKEAWVAVSSLCRTEEEPDLVYSELSILDAAREDYADRVAELLAEHPELRHDRDEDGLTALHWAADRNATKALQAALDGGCPVDSVDECGQTALHYAASCGHIESTKILVKAGASILKDADDCSPLDIASDDEIKKVLEGAI</sequence>
<dbReference type="Gene3D" id="1.25.40.20">
    <property type="entry name" value="Ankyrin repeat-containing domain"/>
    <property type="match status" value="1"/>
</dbReference>
<evidence type="ECO:0000313" key="7">
    <source>
        <dbReference type="EMBL" id="CAB3219741.1"/>
    </source>
</evidence>
<dbReference type="SUPFAM" id="SSF48403">
    <property type="entry name" value="Ankyrin repeat"/>
    <property type="match status" value="1"/>
</dbReference>
<evidence type="ECO:0000259" key="6">
    <source>
        <dbReference type="PROSITE" id="PS51228"/>
    </source>
</evidence>
<dbReference type="PRINTS" id="PR00689">
    <property type="entry name" value="ACOABINDINGP"/>
</dbReference>
<dbReference type="InterPro" id="IPR036770">
    <property type="entry name" value="Ankyrin_rpt-contain_sf"/>
</dbReference>
<proteinExistence type="predicted"/>
<feature type="repeat" description="ANK" evidence="5">
    <location>
        <begin position="170"/>
        <end position="202"/>
    </location>
</feature>
<dbReference type="PROSITE" id="PS50297">
    <property type="entry name" value="ANK_REP_REGION"/>
    <property type="match status" value="1"/>
</dbReference>
<dbReference type="Gene3D" id="1.20.80.10">
    <property type="match status" value="1"/>
</dbReference>
<dbReference type="GO" id="GO:0000062">
    <property type="term" value="F:fatty-acyl-CoA binding"/>
    <property type="evidence" value="ECO:0007669"/>
    <property type="project" value="InterPro"/>
</dbReference>
<dbReference type="PROSITE" id="PS51228">
    <property type="entry name" value="ACB_2"/>
    <property type="match status" value="1"/>
</dbReference>
<dbReference type="EMBL" id="CADEBC010000002">
    <property type="protein sequence ID" value="CAB3219741.1"/>
    <property type="molecule type" value="Genomic_DNA"/>
</dbReference>
<dbReference type="AlphaFoldDB" id="A0A8S0YLG4"/>
<keyword evidence="4" id="KW-0446">Lipid-binding</keyword>
<feature type="domain" description="ACB" evidence="6">
    <location>
        <begin position="21"/>
        <end position="106"/>
    </location>
</feature>